<sequence>MLAAAWVSLLTNQILPAWSVHEILECQGAWHRFRGRLYRVSSAPAASNRDLALMLGDIALLLDDYRSQLEDSEAPRSECPLGHVALHLAEALPTAASRSLEEAEELLGRDLHVMQALGWNALVRSGWPVFQLLYLLYRCMVQSPQHPKHDPCIDSDGYAWKLQDRLLHRPNTDEVGLMAASWAFIASEEAQRCQLLASAALLAMVWIRLPVYDAESEGLIRVAEAQSGIWDMLSAVAGHPLLLTAARVCSAYQLLIHLGRGEKLEHPEPEGSEQEAEERNLSEPGFSASCREDEDHRCVVRFARTSSGNCNFFAPIQQALEPWRARGGIYLEDQIRAFRPTTDQKTVLYRLIGEDLIQASTERMVCGELRNLDRWPLPQQDLVMPDDLAIPAISPEELKDLEFYLETVTAKEFPRGVGQGRAPQDGAAKSADTAVATARGAEQGICDVRAPLQKKKADVALKWLPEQDLHIHGRRLALQSPKLKVSLNDGLRVDVGAVVDVLVPIVIEDADVAKVVMQEYPLKKEIVVKIEDRLATLTTTNIVESNRYSPRGADQVNLDTLDDWRPEGKLEVRQELEDLPRRPPPEVVKSLGSDGQLQEVQVPESVRHPAEEASDEGRAAWVDFAEEQVEELRLQMRCRNQLASDLQVIEADLLQGRLPSIPVELLGLASSEDCTTCLIPIPEGDCLKFQKVAFDEAKDLADWTGKLREGWQERAEEPMVKEKLAQFFACADAWHARTVQAAQAAEIQRLGWGRDTDDGTLAAEVSQMIADTPELQDQETLQAQYLVNLMDESGLKDLGDLEGIVP</sequence>
<evidence type="ECO:0000256" key="1">
    <source>
        <dbReference type="SAM" id="MobiDB-lite"/>
    </source>
</evidence>
<feature type="region of interest" description="Disordered" evidence="1">
    <location>
        <begin position="263"/>
        <end position="289"/>
    </location>
</feature>
<feature type="signal peptide" evidence="2">
    <location>
        <begin position="1"/>
        <end position="19"/>
    </location>
</feature>
<dbReference type="Proteomes" id="UP000649617">
    <property type="component" value="Unassembled WGS sequence"/>
</dbReference>
<evidence type="ECO:0000313" key="3">
    <source>
        <dbReference type="EMBL" id="CAE7677207.1"/>
    </source>
</evidence>
<protein>
    <submittedName>
        <fullName evidence="3">PEPKR2 protein</fullName>
    </submittedName>
</protein>
<comment type="caution">
    <text evidence="3">The sequence shown here is derived from an EMBL/GenBank/DDBJ whole genome shotgun (WGS) entry which is preliminary data.</text>
</comment>
<proteinExistence type="predicted"/>
<evidence type="ECO:0000313" key="4">
    <source>
        <dbReference type="Proteomes" id="UP000649617"/>
    </source>
</evidence>
<gene>
    <name evidence="3" type="primary">PEPKR2</name>
    <name evidence="3" type="ORF">SPIL2461_LOCUS18794</name>
</gene>
<accession>A0A812WHK8</accession>
<organism evidence="3 4">
    <name type="scientific">Symbiodinium pilosum</name>
    <name type="common">Dinoflagellate</name>
    <dbReference type="NCBI Taxonomy" id="2952"/>
    <lineage>
        <taxon>Eukaryota</taxon>
        <taxon>Sar</taxon>
        <taxon>Alveolata</taxon>
        <taxon>Dinophyceae</taxon>
        <taxon>Suessiales</taxon>
        <taxon>Symbiodiniaceae</taxon>
        <taxon>Symbiodinium</taxon>
    </lineage>
</organism>
<feature type="region of interest" description="Disordered" evidence="1">
    <location>
        <begin position="574"/>
        <end position="594"/>
    </location>
</feature>
<keyword evidence="4" id="KW-1185">Reference proteome</keyword>
<feature type="compositionally biased region" description="Basic and acidic residues" evidence="1">
    <location>
        <begin position="574"/>
        <end position="584"/>
    </location>
</feature>
<dbReference type="AlphaFoldDB" id="A0A812WHK8"/>
<dbReference type="OrthoDB" id="541052at2759"/>
<name>A0A812WHK8_SYMPI</name>
<keyword evidence="2" id="KW-0732">Signal</keyword>
<dbReference type="EMBL" id="CAJNIZ010044071">
    <property type="protein sequence ID" value="CAE7677207.1"/>
    <property type="molecule type" value="Genomic_DNA"/>
</dbReference>
<feature type="chain" id="PRO_5032456366" evidence="2">
    <location>
        <begin position="20"/>
        <end position="806"/>
    </location>
</feature>
<evidence type="ECO:0000256" key="2">
    <source>
        <dbReference type="SAM" id="SignalP"/>
    </source>
</evidence>
<reference evidence="3" key="1">
    <citation type="submission" date="2021-02" db="EMBL/GenBank/DDBJ databases">
        <authorList>
            <person name="Dougan E. K."/>
            <person name="Rhodes N."/>
            <person name="Thang M."/>
            <person name="Chan C."/>
        </authorList>
    </citation>
    <scope>NUCLEOTIDE SEQUENCE</scope>
</reference>